<proteinExistence type="predicted"/>
<reference evidence="2 3" key="1">
    <citation type="submission" date="2023-07" db="EMBL/GenBank/DDBJ databases">
        <title>Sequencing the genomes of 1000 actinobacteria strains.</title>
        <authorList>
            <person name="Klenk H.-P."/>
        </authorList>
    </citation>
    <scope>NUCLEOTIDE SEQUENCE [LARGE SCALE GENOMIC DNA]</scope>
    <source>
        <strain evidence="2 3">DSM 45554</strain>
    </source>
</reference>
<dbReference type="InterPro" id="IPR014509">
    <property type="entry name" value="YjdF-like"/>
</dbReference>
<feature type="transmembrane region" description="Helical" evidence="1">
    <location>
        <begin position="83"/>
        <end position="103"/>
    </location>
</feature>
<dbReference type="RefSeq" id="WP_274995139.1">
    <property type="nucleotide sequence ID" value="NZ_JAJQQP010000008.1"/>
</dbReference>
<dbReference type="Pfam" id="PF09997">
    <property type="entry name" value="DUF2238"/>
    <property type="match status" value="1"/>
</dbReference>
<comment type="caution">
    <text evidence="2">The sequence shown here is derived from an EMBL/GenBank/DDBJ whole genome shotgun (WGS) entry which is preliminary data.</text>
</comment>
<name>A0ABU2CRV2_9MICO</name>
<protein>
    <recommendedName>
        <fullName evidence="4">Membrane protein DUF2238</fullName>
    </recommendedName>
</protein>
<dbReference type="EMBL" id="JAVDYE010000001">
    <property type="protein sequence ID" value="MDR7383882.1"/>
    <property type="molecule type" value="Genomic_DNA"/>
</dbReference>
<keyword evidence="3" id="KW-1185">Reference proteome</keyword>
<feature type="transmembrane region" description="Helical" evidence="1">
    <location>
        <begin position="123"/>
        <end position="141"/>
    </location>
</feature>
<dbReference type="Proteomes" id="UP001183585">
    <property type="component" value="Unassembled WGS sequence"/>
</dbReference>
<evidence type="ECO:0008006" key="4">
    <source>
        <dbReference type="Google" id="ProtNLM"/>
    </source>
</evidence>
<keyword evidence="1" id="KW-0812">Transmembrane</keyword>
<sequence length="191" mass="19900">MPRRTAERRLVPGDVVRAAAVGSLAVGIVTFGSVAGALFFLVLGGVLVPRFLRLPAALDLCFGSSLLLAAWASQLGWYEAVPWLDLLVHAVCTGLVAVVGVIIMTRGQMLEVGAHPRRAKAGLVAITSAIGALSAIVWELGEWVGHTYLDEGIDVGYSDTIADLAFGLSGAMLAGLALAAQDQAWGRGHDI</sequence>
<feature type="transmembrane region" description="Helical" evidence="1">
    <location>
        <begin position="161"/>
        <end position="180"/>
    </location>
</feature>
<accession>A0ABU2CRV2</accession>
<evidence type="ECO:0000313" key="2">
    <source>
        <dbReference type="EMBL" id="MDR7383882.1"/>
    </source>
</evidence>
<keyword evidence="1" id="KW-0472">Membrane</keyword>
<organism evidence="2 3">
    <name type="scientific">Promicromonospora iranensis</name>
    <dbReference type="NCBI Taxonomy" id="1105144"/>
    <lineage>
        <taxon>Bacteria</taxon>
        <taxon>Bacillati</taxon>
        <taxon>Actinomycetota</taxon>
        <taxon>Actinomycetes</taxon>
        <taxon>Micrococcales</taxon>
        <taxon>Promicromonosporaceae</taxon>
        <taxon>Promicromonospora</taxon>
    </lineage>
</organism>
<gene>
    <name evidence="2" type="ORF">J2S48_003397</name>
</gene>
<evidence type="ECO:0000313" key="3">
    <source>
        <dbReference type="Proteomes" id="UP001183585"/>
    </source>
</evidence>
<keyword evidence="1" id="KW-1133">Transmembrane helix</keyword>
<feature type="transmembrane region" description="Helical" evidence="1">
    <location>
        <begin position="20"/>
        <end position="44"/>
    </location>
</feature>
<evidence type="ECO:0000256" key="1">
    <source>
        <dbReference type="SAM" id="Phobius"/>
    </source>
</evidence>